<feature type="domain" description="DNA helicase Pif1-like DEAD-box helicase" evidence="3">
    <location>
        <begin position="130"/>
        <end position="206"/>
    </location>
</feature>
<dbReference type="InterPro" id="IPR010285">
    <property type="entry name" value="DNA_helicase_pif1-like_DEAD"/>
</dbReference>
<comment type="similarity">
    <text evidence="1">Belongs to the helicase family.</text>
</comment>
<name>A0A183GEV9_HELPZ</name>
<dbReference type="Pfam" id="PF05970">
    <property type="entry name" value="PIF1"/>
    <property type="match status" value="1"/>
</dbReference>
<comment type="cofactor">
    <cofactor evidence="1">
        <name>Mg(2+)</name>
        <dbReference type="ChEBI" id="CHEBI:18420"/>
    </cofactor>
</comment>
<dbReference type="Gene3D" id="3.40.50.300">
    <property type="entry name" value="P-loop containing nucleotide triphosphate hydrolases"/>
    <property type="match status" value="1"/>
</dbReference>
<evidence type="ECO:0000259" key="3">
    <source>
        <dbReference type="Pfam" id="PF05970"/>
    </source>
</evidence>
<dbReference type="GO" id="GO:0000723">
    <property type="term" value="P:telomere maintenance"/>
    <property type="evidence" value="ECO:0007669"/>
    <property type="project" value="InterPro"/>
</dbReference>
<dbReference type="Proteomes" id="UP000050761">
    <property type="component" value="Unassembled WGS sequence"/>
</dbReference>
<evidence type="ECO:0000313" key="5">
    <source>
        <dbReference type="WBParaSite" id="HPBE_0002089801-mRNA-1"/>
    </source>
</evidence>
<feature type="transmembrane region" description="Helical" evidence="2">
    <location>
        <begin position="78"/>
        <end position="97"/>
    </location>
</feature>
<organism evidence="4 5">
    <name type="scientific">Heligmosomoides polygyrus</name>
    <name type="common">Parasitic roundworm</name>
    <dbReference type="NCBI Taxonomy" id="6339"/>
    <lineage>
        <taxon>Eukaryota</taxon>
        <taxon>Metazoa</taxon>
        <taxon>Ecdysozoa</taxon>
        <taxon>Nematoda</taxon>
        <taxon>Chromadorea</taxon>
        <taxon>Rhabditida</taxon>
        <taxon>Rhabditina</taxon>
        <taxon>Rhabditomorpha</taxon>
        <taxon>Strongyloidea</taxon>
        <taxon>Heligmosomidae</taxon>
        <taxon>Heligmosomoides</taxon>
    </lineage>
</organism>
<reference evidence="5" key="1">
    <citation type="submission" date="2019-09" db="UniProtKB">
        <authorList>
            <consortium name="WormBaseParasite"/>
        </authorList>
    </citation>
    <scope>IDENTIFICATION</scope>
</reference>
<keyword evidence="1" id="KW-0234">DNA repair</keyword>
<evidence type="ECO:0000256" key="2">
    <source>
        <dbReference type="SAM" id="Phobius"/>
    </source>
</evidence>
<keyword evidence="4" id="KW-1185">Reference proteome</keyword>
<dbReference type="GO" id="GO:0006310">
    <property type="term" value="P:DNA recombination"/>
    <property type="evidence" value="ECO:0007669"/>
    <property type="project" value="UniProtKB-KW"/>
</dbReference>
<accession>A0A183GEV9</accession>
<dbReference type="SUPFAM" id="SSF52540">
    <property type="entry name" value="P-loop containing nucleoside triphosphate hydrolases"/>
    <property type="match status" value="1"/>
</dbReference>
<protein>
    <recommendedName>
        <fullName evidence="1">ATP-dependent DNA helicase</fullName>
        <ecNumber evidence="1">5.6.2.3</ecNumber>
    </recommendedName>
</protein>
<keyword evidence="1" id="KW-0378">Hydrolase</keyword>
<keyword evidence="2" id="KW-0472">Membrane</keyword>
<keyword evidence="1" id="KW-0067">ATP-binding</keyword>
<keyword evidence="2" id="KW-1133">Transmembrane helix</keyword>
<evidence type="ECO:0000313" key="4">
    <source>
        <dbReference type="Proteomes" id="UP000050761"/>
    </source>
</evidence>
<evidence type="ECO:0000256" key="1">
    <source>
        <dbReference type="RuleBase" id="RU363044"/>
    </source>
</evidence>
<keyword evidence="1" id="KW-0347">Helicase</keyword>
<dbReference type="WBParaSite" id="HPBE_0002089801-mRNA-1">
    <property type="protein sequence ID" value="HPBE_0002089801-mRNA-1"/>
    <property type="gene ID" value="HPBE_0002089801"/>
</dbReference>
<dbReference type="EC" id="5.6.2.3" evidence="1"/>
<dbReference type="GO" id="GO:0005524">
    <property type="term" value="F:ATP binding"/>
    <property type="evidence" value="ECO:0007669"/>
    <property type="project" value="UniProtKB-KW"/>
</dbReference>
<dbReference type="GO" id="GO:0043139">
    <property type="term" value="F:5'-3' DNA helicase activity"/>
    <property type="evidence" value="ECO:0007669"/>
    <property type="project" value="UniProtKB-EC"/>
</dbReference>
<keyword evidence="2" id="KW-0812">Transmembrane</keyword>
<dbReference type="AlphaFoldDB" id="A0A183GEV9"/>
<keyword evidence="1" id="KW-0227">DNA damage</keyword>
<dbReference type="InterPro" id="IPR027417">
    <property type="entry name" value="P-loop_NTPase"/>
</dbReference>
<dbReference type="GO" id="GO:0016887">
    <property type="term" value="F:ATP hydrolysis activity"/>
    <property type="evidence" value="ECO:0007669"/>
    <property type="project" value="RHEA"/>
</dbReference>
<sequence length="270" mass="30947">MAWATTLRHAKLKQWVIKPCIWRNGSLCKEAWATTLRHPEAWATTLPHAKLKQWVFSMTISIFEKVFWKRLTSNRRKLFSFSCLLCYCYISSAASLWDEFFDAMAEDFAHRVFSRDQCIGLAYVDVAYRMDRQNDRCFFLNGPDGSGKTYLYNANCNILEDTLSVLCVAWTKIAANVLLGRRTVNSAFKHQGIHMFTLSICTMDRSVLKSCTFSVKVQQAPYLSCFCYGGQQNPRTNLFGNRIVFSGRPIVSWPCLYGSIESSSTERSCC</sequence>
<dbReference type="GO" id="GO:0006281">
    <property type="term" value="P:DNA repair"/>
    <property type="evidence" value="ECO:0007669"/>
    <property type="project" value="UniProtKB-KW"/>
</dbReference>
<keyword evidence="1" id="KW-0233">DNA recombination</keyword>
<keyword evidence="1" id="KW-0547">Nucleotide-binding</keyword>
<proteinExistence type="inferred from homology"/>
<comment type="catalytic activity">
    <reaction evidence="1">
        <text>ATP + H2O = ADP + phosphate + H(+)</text>
        <dbReference type="Rhea" id="RHEA:13065"/>
        <dbReference type="ChEBI" id="CHEBI:15377"/>
        <dbReference type="ChEBI" id="CHEBI:15378"/>
        <dbReference type="ChEBI" id="CHEBI:30616"/>
        <dbReference type="ChEBI" id="CHEBI:43474"/>
        <dbReference type="ChEBI" id="CHEBI:456216"/>
        <dbReference type="EC" id="5.6.2.3"/>
    </reaction>
</comment>